<evidence type="ECO:0000313" key="1">
    <source>
        <dbReference type="EMBL" id="MCG5031868.1"/>
    </source>
</evidence>
<keyword evidence="2" id="KW-1185">Reference proteome</keyword>
<comment type="caution">
    <text evidence="1">The sequence shown here is derived from an EMBL/GenBank/DDBJ whole genome shotgun (WGS) entry which is preliminary data.</text>
</comment>
<dbReference type="RefSeq" id="WP_237980496.1">
    <property type="nucleotide sequence ID" value="NZ_JAKNCT010000015.1"/>
</dbReference>
<dbReference type="Proteomes" id="UP001297600">
    <property type="component" value="Unassembled WGS sequence"/>
</dbReference>
<accession>A0ABS9MV30</accession>
<organism evidence="1 2">
    <name type="scientific">Mesosutterella porci</name>
    <dbReference type="NCBI Taxonomy" id="2915351"/>
    <lineage>
        <taxon>Bacteria</taxon>
        <taxon>Pseudomonadati</taxon>
        <taxon>Pseudomonadota</taxon>
        <taxon>Betaproteobacteria</taxon>
        <taxon>Burkholderiales</taxon>
        <taxon>Sutterellaceae</taxon>
        <taxon>Mesosutterella</taxon>
    </lineage>
</organism>
<dbReference type="EMBL" id="JAKNCT010000015">
    <property type="protein sequence ID" value="MCG5031868.1"/>
    <property type="molecule type" value="Genomic_DNA"/>
</dbReference>
<proteinExistence type="predicted"/>
<evidence type="ECO:0000313" key="2">
    <source>
        <dbReference type="Proteomes" id="UP001297600"/>
    </source>
</evidence>
<dbReference type="Pfam" id="PF05565">
    <property type="entry name" value="Sipho_Gp157"/>
    <property type="match status" value="1"/>
</dbReference>
<name>A0ABS9MV30_9BURK</name>
<gene>
    <name evidence="1" type="ORF">MAF45_10520</name>
</gene>
<dbReference type="InterPro" id="IPR008840">
    <property type="entry name" value="Sipho_Gp157"/>
</dbReference>
<reference evidence="1 2" key="1">
    <citation type="submission" date="2022-02" db="EMBL/GenBank/DDBJ databases">
        <title>Mesosutterella porci, a novel member of the family Sutterellaceae from pig feces.</title>
        <authorList>
            <person name="Wylensek D."/>
            <person name="Clavel T."/>
        </authorList>
    </citation>
    <scope>NUCLEOTIDE SEQUENCE [LARGE SCALE GENOMIC DNA]</scope>
    <source>
        <strain evidence="2">oilRF-744-wt-GAM-9</strain>
    </source>
</reference>
<protein>
    <submittedName>
        <fullName evidence="1">Siphovirus Gp157 family protein</fullName>
    </submittedName>
</protein>
<sequence length="172" mass="19063">MSSLYEINDQLSAAINRLQLCFDAETGEVEDEKALAAAELELSSLQATFNAKACAVAAFMDDSQALIEQMKDREEAIYKRRKALENRNKHLKQYLLDAMTAQGIKKVESPDFRISVAKTAPSVEIFDEAQIPDKYWISEPRLNKTLLKADLKAGDDVPGAKLSAPGKSLRIS</sequence>